<dbReference type="Proteomes" id="UP000462501">
    <property type="component" value="Unassembled WGS sequence"/>
</dbReference>
<organism evidence="3 4">
    <name type="scientific">Anaerotruncus colihominis</name>
    <dbReference type="NCBI Taxonomy" id="169435"/>
    <lineage>
        <taxon>Bacteria</taxon>
        <taxon>Bacillati</taxon>
        <taxon>Bacillota</taxon>
        <taxon>Clostridia</taxon>
        <taxon>Eubacteriales</taxon>
        <taxon>Oscillospiraceae</taxon>
        <taxon>Anaerotruncus</taxon>
    </lineage>
</organism>
<dbReference type="InterPro" id="IPR003029">
    <property type="entry name" value="S1_domain"/>
</dbReference>
<feature type="region of interest" description="Disordered" evidence="1">
    <location>
        <begin position="1"/>
        <end position="32"/>
    </location>
</feature>
<dbReference type="SUPFAM" id="SSF50249">
    <property type="entry name" value="Nucleic acid-binding proteins"/>
    <property type="match status" value="2"/>
</dbReference>
<dbReference type="Pfam" id="PF00575">
    <property type="entry name" value="S1"/>
    <property type="match status" value="1"/>
</dbReference>
<sequence length="452" mass="51103">MAKRKTDIEQTEKVINTVPFEETKEDTEMDNENRVDSMDELGTVAGEMDSVFAVDDEVMEITEVEQDSVSDEAATDLAAEIPLAPDNTFEISLPESNDDEVCAELELEADGQDVRVATISETERQRRNAARRRERVRKKRLEAPLDEFGRPIMDGNGSFDETLADMARKRSTREIVGGYIEEVKASRNGREGWVEVMYEDVRVLIPFSRMDITVEDRADETAAEHAARLATTISNMVGAHIEYIITDIDKDNRIAGGSRQMANEIRRRDILNAKDREGNFTIYAGRKVRGYVLSVHPSFAFVDVYGMRCRLRVADIRSEYIADANDVLTNGMCLSLYITDLERDENGDVTKMFISMRNDKQEKERLQNAAATMKEGDICRGRVTSRSRDVIFLNLSNGLQAFVYITNGLMGRRIPNIGDHVSLRVVKVVPNRRNGNPIVQGKIIRNINYSAR</sequence>
<dbReference type="EMBL" id="VIQT01000002">
    <property type="protein sequence ID" value="NDO37779.1"/>
    <property type="molecule type" value="Genomic_DNA"/>
</dbReference>
<dbReference type="Gene3D" id="2.40.50.140">
    <property type="entry name" value="Nucleic acid-binding proteins"/>
    <property type="match status" value="1"/>
</dbReference>
<feature type="domain" description="S1 motif" evidence="2">
    <location>
        <begin position="285"/>
        <end position="357"/>
    </location>
</feature>
<reference evidence="3 4" key="1">
    <citation type="submission" date="2019-06" db="EMBL/GenBank/DDBJ databases">
        <title>Draft genome sequences of 15 bacterial species constituting the stable defined intestinal microbiota of the GM15 gnotobiotic mouse model.</title>
        <authorList>
            <person name="Elie C."/>
            <person name="Mathieu A."/>
            <person name="Saliou A."/>
            <person name="Darnaud M."/>
            <person name="Leulier F."/>
            <person name="Tamellini A."/>
        </authorList>
    </citation>
    <scope>NUCLEOTIDE SEQUENCE [LARGE SCALE GENOMIC DNA]</scope>
    <source>
        <strain evidence="3 4">JM4-15</strain>
    </source>
</reference>
<dbReference type="InterPro" id="IPR012340">
    <property type="entry name" value="NA-bd_OB-fold"/>
</dbReference>
<evidence type="ECO:0000313" key="3">
    <source>
        <dbReference type="EMBL" id="NDO37779.1"/>
    </source>
</evidence>
<feature type="compositionally biased region" description="Basic and acidic residues" evidence="1">
    <location>
        <begin position="1"/>
        <end position="12"/>
    </location>
</feature>
<protein>
    <submittedName>
        <fullName evidence="3">S1 RNA-binding domain-containing protein</fullName>
    </submittedName>
</protein>
<evidence type="ECO:0000259" key="2">
    <source>
        <dbReference type="PROSITE" id="PS50126"/>
    </source>
</evidence>
<dbReference type="AlphaFoldDB" id="A0A845SLT6"/>
<dbReference type="RefSeq" id="WP_162220262.1">
    <property type="nucleotide sequence ID" value="NZ_VIQT01000002.1"/>
</dbReference>
<dbReference type="SMART" id="SM00316">
    <property type="entry name" value="S1"/>
    <property type="match status" value="2"/>
</dbReference>
<gene>
    <name evidence="3" type="ORF">FMM72_00700</name>
</gene>
<accession>A0A845SLT6</accession>
<dbReference type="PROSITE" id="PS50126">
    <property type="entry name" value="S1"/>
    <property type="match status" value="2"/>
</dbReference>
<evidence type="ECO:0000256" key="1">
    <source>
        <dbReference type="SAM" id="MobiDB-lite"/>
    </source>
</evidence>
<dbReference type="GO" id="GO:0003676">
    <property type="term" value="F:nucleic acid binding"/>
    <property type="evidence" value="ECO:0007669"/>
    <property type="project" value="InterPro"/>
</dbReference>
<evidence type="ECO:0000313" key="4">
    <source>
        <dbReference type="Proteomes" id="UP000462501"/>
    </source>
</evidence>
<proteinExistence type="predicted"/>
<feature type="domain" description="S1 motif" evidence="2">
    <location>
        <begin position="376"/>
        <end position="448"/>
    </location>
</feature>
<comment type="caution">
    <text evidence="3">The sequence shown here is derived from an EMBL/GenBank/DDBJ whole genome shotgun (WGS) entry which is preliminary data.</text>
</comment>
<name>A0A845SLT6_9FIRM</name>